<dbReference type="Pfam" id="PF03779">
    <property type="entry name" value="SPW"/>
    <property type="match status" value="1"/>
</dbReference>
<feature type="domain" description="SPW repeat-containing integral membrane" evidence="2">
    <location>
        <begin position="7"/>
        <end position="101"/>
    </location>
</feature>
<protein>
    <submittedName>
        <fullName evidence="3">SPW repeat protein</fullName>
    </submittedName>
</protein>
<evidence type="ECO:0000259" key="2">
    <source>
        <dbReference type="Pfam" id="PF03779"/>
    </source>
</evidence>
<feature type="transmembrane region" description="Helical" evidence="1">
    <location>
        <begin position="64"/>
        <end position="81"/>
    </location>
</feature>
<keyword evidence="1" id="KW-0472">Membrane</keyword>
<evidence type="ECO:0000256" key="1">
    <source>
        <dbReference type="SAM" id="Phobius"/>
    </source>
</evidence>
<proteinExistence type="predicted"/>
<dbReference type="RefSeq" id="WP_344874235.1">
    <property type="nucleotide sequence ID" value="NZ_BAAAZP010000020.1"/>
</dbReference>
<reference evidence="4" key="1">
    <citation type="journal article" date="2019" name="Int. J. Syst. Evol. Microbiol.">
        <title>The Global Catalogue of Microorganisms (GCM) 10K type strain sequencing project: providing services to taxonomists for standard genome sequencing and annotation.</title>
        <authorList>
            <consortium name="The Broad Institute Genomics Platform"/>
            <consortium name="The Broad Institute Genome Sequencing Center for Infectious Disease"/>
            <person name="Wu L."/>
            <person name="Ma J."/>
        </authorList>
    </citation>
    <scope>NUCLEOTIDE SEQUENCE [LARGE SCALE GENOMIC DNA]</scope>
    <source>
        <strain evidence="4">JCM 16904</strain>
    </source>
</reference>
<gene>
    <name evidence="3" type="ORF">GCM10022224_014380</name>
</gene>
<keyword evidence="4" id="KW-1185">Reference proteome</keyword>
<keyword evidence="1" id="KW-1133">Transmembrane helix</keyword>
<dbReference type="EMBL" id="BAAAZP010000020">
    <property type="protein sequence ID" value="GAA3652542.1"/>
    <property type="molecule type" value="Genomic_DNA"/>
</dbReference>
<evidence type="ECO:0000313" key="4">
    <source>
        <dbReference type="Proteomes" id="UP001500902"/>
    </source>
</evidence>
<comment type="caution">
    <text evidence="3">The sequence shown here is derived from an EMBL/GenBank/DDBJ whole genome shotgun (WGS) entry which is preliminary data.</text>
</comment>
<feature type="transmembrane region" description="Helical" evidence="1">
    <location>
        <begin position="32"/>
        <end position="52"/>
    </location>
</feature>
<keyword evidence="1" id="KW-0812">Transmembrane</keyword>
<name>A0ABP7B8Y3_9ACTN</name>
<evidence type="ECO:0000313" key="3">
    <source>
        <dbReference type="EMBL" id="GAA3652542.1"/>
    </source>
</evidence>
<organism evidence="3 4">
    <name type="scientific">Nonomuraea antimicrobica</name>
    <dbReference type="NCBI Taxonomy" id="561173"/>
    <lineage>
        <taxon>Bacteria</taxon>
        <taxon>Bacillati</taxon>
        <taxon>Actinomycetota</taxon>
        <taxon>Actinomycetes</taxon>
        <taxon>Streptosporangiales</taxon>
        <taxon>Streptosporangiaceae</taxon>
        <taxon>Nonomuraea</taxon>
    </lineage>
</organism>
<dbReference type="InterPro" id="IPR005530">
    <property type="entry name" value="SPW"/>
</dbReference>
<feature type="transmembrane region" description="Helical" evidence="1">
    <location>
        <begin position="87"/>
        <end position="107"/>
    </location>
</feature>
<accession>A0ABP7B8Y3</accession>
<dbReference type="Proteomes" id="UP001500902">
    <property type="component" value="Unassembled WGS sequence"/>
</dbReference>
<feature type="transmembrane region" description="Helical" evidence="1">
    <location>
        <begin position="7"/>
        <end position="26"/>
    </location>
</feature>
<sequence>MKAWSRWQDWVTLVAGIYALLSPIWLIGASGATPTLIVMGILIALTSLVALARPGIMATEWLNVLWGVLLFIAPWVITYTHSTGASWTSWVVGVVTVVLSLTALPAIRAAHGQAIQH</sequence>